<sequence>VKVDNIVIYQGFIIANEYFKSIEKTP</sequence>
<feature type="non-terminal residue" evidence="1">
    <location>
        <position position="1"/>
    </location>
</feature>
<reference evidence="1" key="1">
    <citation type="submission" date="2018-05" db="EMBL/GenBank/DDBJ databases">
        <authorList>
            <person name="Lanie J.A."/>
            <person name="Ng W.-L."/>
            <person name="Kazmierczak K.M."/>
            <person name="Andrzejewski T.M."/>
            <person name="Davidsen T.M."/>
            <person name="Wayne K.J."/>
            <person name="Tettelin H."/>
            <person name="Glass J.I."/>
            <person name="Rusch D."/>
            <person name="Podicherti R."/>
            <person name="Tsui H.-C.T."/>
            <person name="Winkler M.E."/>
        </authorList>
    </citation>
    <scope>NUCLEOTIDE SEQUENCE</scope>
</reference>
<proteinExistence type="predicted"/>
<protein>
    <submittedName>
        <fullName evidence="1">Uncharacterized protein</fullName>
    </submittedName>
</protein>
<dbReference type="AlphaFoldDB" id="A0A382G082"/>
<name>A0A382G082_9ZZZZ</name>
<accession>A0A382G082</accession>
<organism evidence="1">
    <name type="scientific">marine metagenome</name>
    <dbReference type="NCBI Taxonomy" id="408172"/>
    <lineage>
        <taxon>unclassified sequences</taxon>
        <taxon>metagenomes</taxon>
        <taxon>ecological metagenomes</taxon>
    </lineage>
</organism>
<evidence type="ECO:0000313" key="1">
    <source>
        <dbReference type="EMBL" id="SVB68726.1"/>
    </source>
</evidence>
<dbReference type="EMBL" id="UINC01052882">
    <property type="protein sequence ID" value="SVB68726.1"/>
    <property type="molecule type" value="Genomic_DNA"/>
</dbReference>
<gene>
    <name evidence="1" type="ORF">METZ01_LOCUS221580</name>
</gene>